<proteinExistence type="predicted"/>
<accession>A0A6A6PUG9</accession>
<evidence type="ECO:0000313" key="2">
    <source>
        <dbReference type="EMBL" id="KAF2482867.1"/>
    </source>
</evidence>
<dbReference type="EMBL" id="MU001635">
    <property type="protein sequence ID" value="KAF2482867.1"/>
    <property type="molecule type" value="Genomic_DNA"/>
</dbReference>
<dbReference type="GeneID" id="54470474"/>
<dbReference type="AlphaFoldDB" id="A0A6A6PUG9"/>
<feature type="compositionally biased region" description="Basic and acidic residues" evidence="1">
    <location>
        <begin position="51"/>
        <end position="63"/>
    </location>
</feature>
<feature type="compositionally biased region" description="Basic and acidic residues" evidence="1">
    <location>
        <begin position="149"/>
        <end position="159"/>
    </location>
</feature>
<sequence length="236" mass="26009">MGAVHSIFACIGGSCERNLDEITENKAVTDEHDHDHDDHPASAKGSSTAFQHHEQAAQPHRDTPSSIYSPITSASASFDDNTSEASWTLHLPIFGAIALRRAHQRAADPFQIQREQMSQLHHEIAEKTGPLRDTDVVFREVDWTGEGKGGGRDGEDMSPKSKLPTRGVTEQSDLGEEQAEEMMSSRNDEERGGSFDLLDYTIVPRFSAPFEEGDFLIDPFKGHPWSAPGRLEGEKG</sequence>
<dbReference type="RefSeq" id="XP_033589437.1">
    <property type="nucleotide sequence ID" value="XM_033729472.1"/>
</dbReference>
<evidence type="ECO:0000313" key="3">
    <source>
        <dbReference type="Proteomes" id="UP000799767"/>
    </source>
</evidence>
<reference evidence="2" key="1">
    <citation type="journal article" date="2020" name="Stud. Mycol.">
        <title>101 Dothideomycetes genomes: a test case for predicting lifestyles and emergence of pathogens.</title>
        <authorList>
            <person name="Haridas S."/>
            <person name="Albert R."/>
            <person name="Binder M."/>
            <person name="Bloem J."/>
            <person name="Labutti K."/>
            <person name="Salamov A."/>
            <person name="Andreopoulos B."/>
            <person name="Baker S."/>
            <person name="Barry K."/>
            <person name="Bills G."/>
            <person name="Bluhm B."/>
            <person name="Cannon C."/>
            <person name="Castanera R."/>
            <person name="Culley D."/>
            <person name="Daum C."/>
            <person name="Ezra D."/>
            <person name="Gonzalez J."/>
            <person name="Henrissat B."/>
            <person name="Kuo A."/>
            <person name="Liang C."/>
            <person name="Lipzen A."/>
            <person name="Lutzoni F."/>
            <person name="Magnuson J."/>
            <person name="Mondo S."/>
            <person name="Nolan M."/>
            <person name="Ohm R."/>
            <person name="Pangilinan J."/>
            <person name="Park H.-J."/>
            <person name="Ramirez L."/>
            <person name="Alfaro M."/>
            <person name="Sun H."/>
            <person name="Tritt A."/>
            <person name="Yoshinaga Y."/>
            <person name="Zwiers L.-H."/>
            <person name="Turgeon B."/>
            <person name="Goodwin S."/>
            <person name="Spatafora J."/>
            <person name="Crous P."/>
            <person name="Grigoriev I."/>
        </authorList>
    </citation>
    <scope>NUCLEOTIDE SEQUENCE</scope>
    <source>
        <strain evidence="2">CBS 113389</strain>
    </source>
</reference>
<feature type="region of interest" description="Disordered" evidence="1">
    <location>
        <begin position="217"/>
        <end position="236"/>
    </location>
</feature>
<organism evidence="2 3">
    <name type="scientific">Neohortaea acidophila</name>
    <dbReference type="NCBI Taxonomy" id="245834"/>
    <lineage>
        <taxon>Eukaryota</taxon>
        <taxon>Fungi</taxon>
        <taxon>Dikarya</taxon>
        <taxon>Ascomycota</taxon>
        <taxon>Pezizomycotina</taxon>
        <taxon>Dothideomycetes</taxon>
        <taxon>Dothideomycetidae</taxon>
        <taxon>Mycosphaerellales</taxon>
        <taxon>Teratosphaeriaceae</taxon>
        <taxon>Neohortaea</taxon>
    </lineage>
</organism>
<gene>
    <name evidence="2" type="ORF">BDY17DRAFT_136612</name>
</gene>
<protein>
    <submittedName>
        <fullName evidence="2">Uncharacterized protein</fullName>
    </submittedName>
</protein>
<dbReference type="Proteomes" id="UP000799767">
    <property type="component" value="Unassembled WGS sequence"/>
</dbReference>
<feature type="compositionally biased region" description="Basic and acidic residues" evidence="1">
    <location>
        <begin position="29"/>
        <end position="41"/>
    </location>
</feature>
<evidence type="ECO:0000256" key="1">
    <source>
        <dbReference type="SAM" id="MobiDB-lite"/>
    </source>
</evidence>
<name>A0A6A6PUG9_9PEZI</name>
<feature type="region of interest" description="Disordered" evidence="1">
    <location>
        <begin position="29"/>
        <end position="65"/>
    </location>
</feature>
<feature type="region of interest" description="Disordered" evidence="1">
    <location>
        <begin position="143"/>
        <end position="193"/>
    </location>
</feature>
<keyword evidence="3" id="KW-1185">Reference proteome</keyword>